<organism evidence="1 2">
    <name type="scientific">Eretmocerus hayati</name>
    <dbReference type="NCBI Taxonomy" id="131215"/>
    <lineage>
        <taxon>Eukaryota</taxon>
        <taxon>Metazoa</taxon>
        <taxon>Ecdysozoa</taxon>
        <taxon>Arthropoda</taxon>
        <taxon>Hexapoda</taxon>
        <taxon>Insecta</taxon>
        <taxon>Pterygota</taxon>
        <taxon>Neoptera</taxon>
        <taxon>Endopterygota</taxon>
        <taxon>Hymenoptera</taxon>
        <taxon>Apocrita</taxon>
        <taxon>Proctotrupomorpha</taxon>
        <taxon>Chalcidoidea</taxon>
        <taxon>Aphelinidae</taxon>
        <taxon>Aphelininae</taxon>
        <taxon>Eretmocerus</taxon>
    </lineage>
</organism>
<name>A0ACC2NNV7_9HYME</name>
<sequence length="136" mass="15083">MDTPISHAVTTQEGQASLRASQIRDPVRGQTRQSLCLSSHQCLLIWYSREVPCRKLIGPKAISTSRYGNLEMTGPNDSSRTSIPRSEPNPRSGARANKAEPLFVFASVSTDPVLLRGSVSQVDWPEGHFYFTIRKP</sequence>
<reference evidence="1" key="1">
    <citation type="submission" date="2023-04" db="EMBL/GenBank/DDBJ databases">
        <title>A chromosome-level genome assembly of the parasitoid wasp Eretmocerus hayati.</title>
        <authorList>
            <person name="Zhong Y."/>
            <person name="Liu S."/>
            <person name="Liu Y."/>
        </authorList>
    </citation>
    <scope>NUCLEOTIDE SEQUENCE</scope>
    <source>
        <strain evidence="1">ZJU_SS_LIU_2023</strain>
    </source>
</reference>
<evidence type="ECO:0000313" key="1">
    <source>
        <dbReference type="EMBL" id="KAJ8672004.1"/>
    </source>
</evidence>
<proteinExistence type="predicted"/>
<accession>A0ACC2NNV7</accession>
<keyword evidence="2" id="KW-1185">Reference proteome</keyword>
<dbReference type="EMBL" id="CM056743">
    <property type="protein sequence ID" value="KAJ8672004.1"/>
    <property type="molecule type" value="Genomic_DNA"/>
</dbReference>
<comment type="caution">
    <text evidence="1">The sequence shown here is derived from an EMBL/GenBank/DDBJ whole genome shotgun (WGS) entry which is preliminary data.</text>
</comment>
<gene>
    <name evidence="1" type="ORF">QAD02_003263</name>
</gene>
<dbReference type="Proteomes" id="UP001239111">
    <property type="component" value="Chromosome 3"/>
</dbReference>
<evidence type="ECO:0000313" key="2">
    <source>
        <dbReference type="Proteomes" id="UP001239111"/>
    </source>
</evidence>
<protein>
    <submittedName>
        <fullName evidence="1">Uncharacterized protein</fullName>
    </submittedName>
</protein>